<proteinExistence type="predicted"/>
<dbReference type="Proteomes" id="UP000298513">
    <property type="component" value="Unassembled WGS sequence"/>
</dbReference>
<feature type="compositionally biased region" description="Gly residues" evidence="1">
    <location>
        <begin position="369"/>
        <end position="414"/>
    </location>
</feature>
<dbReference type="RefSeq" id="WP_135793427.1">
    <property type="nucleotide sequence ID" value="NZ_BNBQ01000002.1"/>
</dbReference>
<organism evidence="2 3">
    <name type="scientific">Streptomyces griseoluteus</name>
    <dbReference type="NCBI Taxonomy" id="29306"/>
    <lineage>
        <taxon>Bacteria</taxon>
        <taxon>Bacillati</taxon>
        <taxon>Actinomycetota</taxon>
        <taxon>Actinomycetes</taxon>
        <taxon>Kitasatosporales</taxon>
        <taxon>Streptomycetaceae</taxon>
        <taxon>Streptomyces</taxon>
    </lineage>
</organism>
<reference evidence="2 3" key="1">
    <citation type="submission" date="2019-04" db="EMBL/GenBank/DDBJ databases">
        <title>Streptomyces sp. nov. Bv016 isolated from bark of Buahinia variegata.</title>
        <authorList>
            <person name="Kanchanasin P."/>
            <person name="Tanasupawat S."/>
            <person name="Yuki M."/>
            <person name="Kudo T."/>
        </authorList>
    </citation>
    <scope>NUCLEOTIDE SEQUENCE [LARGE SCALE GENOMIC DNA]</scope>
    <source>
        <strain evidence="2 3">JCM 4765</strain>
    </source>
</reference>
<dbReference type="CDD" id="cd06577">
    <property type="entry name" value="PASTA_pknB"/>
    <property type="match status" value="1"/>
</dbReference>
<feature type="region of interest" description="Disordered" evidence="1">
    <location>
        <begin position="318"/>
        <end position="415"/>
    </location>
</feature>
<dbReference type="EMBL" id="SRRU01000009">
    <property type="protein sequence ID" value="TGN78737.1"/>
    <property type="molecule type" value="Genomic_DNA"/>
</dbReference>
<evidence type="ECO:0000256" key="1">
    <source>
        <dbReference type="SAM" id="MobiDB-lite"/>
    </source>
</evidence>
<gene>
    <name evidence="2" type="ORF">E5082_24535</name>
</gene>
<dbReference type="InterPro" id="IPR005543">
    <property type="entry name" value="PASTA_dom"/>
</dbReference>
<name>A0A4Z1D7S9_STRGP</name>
<evidence type="ECO:0000313" key="2">
    <source>
        <dbReference type="EMBL" id="TGN78737.1"/>
    </source>
</evidence>
<evidence type="ECO:0008006" key="4">
    <source>
        <dbReference type="Google" id="ProtNLM"/>
    </source>
</evidence>
<dbReference type="Gene3D" id="3.30.10.20">
    <property type="match status" value="1"/>
</dbReference>
<dbReference type="AlphaFoldDB" id="A0A4Z1D7S9"/>
<keyword evidence="3" id="KW-1185">Reference proteome</keyword>
<protein>
    <recommendedName>
        <fullName evidence="4">PASTA domain-containing protein</fullName>
    </recommendedName>
</protein>
<comment type="caution">
    <text evidence="2">The sequence shown here is derived from an EMBL/GenBank/DDBJ whole genome shotgun (WGS) entry which is preliminary data.</text>
</comment>
<sequence length="454" mass="46998">MSETAVLRLLKNDHRTARAAAGESISFPDDCAKALLGELMSDEVVKALYHDGWGYAALTTCGLVLVRSLPTLKVARIPAPLLILRHAYGVFGSVDVLVDGKPHKLHGSKLDPKGELLGTAGQLLPPGSPLRPGRGRRLSTWVRRHPVSVAAAAAVVALAGLNPGSGGEKAVAQDRTYRTADVPDFEGTFLASAVAKARLDGWRKVSAADASSAHRPVKPTAPGWRVCFQSPSANVPAWPSLSPLTLYAVPEREACPAWLHDSRRILMPGLVGERFDAASRTLVDLGLDDVDAFHAHTGERLNEGGSRDLDDWQVCRQHPESGSEVSTTTRPDLWLSGPGISCTEPSPSPVPKPKPKPKPKPRPQPSYGTSGGGSGGGGTGGGSSSRTGSGSGGSSGTSGGTGGSNGGSATGGRVGVQFGQYCAPVGATATTGDGRPAKCFMGRDGQARWGYNSG</sequence>
<accession>A0A4Z1D7S9</accession>
<dbReference type="GeneID" id="91529883"/>
<evidence type="ECO:0000313" key="3">
    <source>
        <dbReference type="Proteomes" id="UP000298513"/>
    </source>
</evidence>